<evidence type="ECO:0000256" key="4">
    <source>
        <dbReference type="ARBA" id="ARBA00022989"/>
    </source>
</evidence>
<dbReference type="OrthoDB" id="9793589at2"/>
<dbReference type="EMBL" id="MBLM01000002">
    <property type="protein sequence ID" value="OHV46499.1"/>
    <property type="molecule type" value="Genomic_DNA"/>
</dbReference>
<feature type="domain" description="Cation/H+ exchanger transmembrane" evidence="9">
    <location>
        <begin position="318"/>
        <end position="481"/>
    </location>
</feature>
<keyword evidence="2" id="KW-0813">Transport</keyword>
<dbReference type="GO" id="GO:0016020">
    <property type="term" value="C:membrane"/>
    <property type="evidence" value="ECO:0007669"/>
    <property type="project" value="UniProtKB-SubCell"/>
</dbReference>
<feature type="compositionally biased region" description="Low complexity" evidence="7">
    <location>
        <begin position="274"/>
        <end position="289"/>
    </location>
</feature>
<keyword evidence="4 8" id="KW-1133">Transmembrane helix</keyword>
<evidence type="ECO:0000256" key="2">
    <source>
        <dbReference type="ARBA" id="ARBA00022448"/>
    </source>
</evidence>
<evidence type="ECO:0000256" key="1">
    <source>
        <dbReference type="ARBA" id="ARBA00004141"/>
    </source>
</evidence>
<evidence type="ECO:0000256" key="7">
    <source>
        <dbReference type="SAM" id="MobiDB-lite"/>
    </source>
</evidence>
<dbReference type="InterPro" id="IPR038770">
    <property type="entry name" value="Na+/solute_symporter_sf"/>
</dbReference>
<feature type="domain" description="Cation/H+ exchanger transmembrane" evidence="9">
    <location>
        <begin position="24"/>
        <end position="231"/>
    </location>
</feature>
<feature type="compositionally biased region" description="Low complexity" evidence="7">
    <location>
        <begin position="254"/>
        <end position="263"/>
    </location>
</feature>
<comment type="subcellular location">
    <subcellularLocation>
        <location evidence="1">Membrane</location>
        <topology evidence="1">Multi-pass membrane protein</topology>
    </subcellularLocation>
</comment>
<protein>
    <submittedName>
        <fullName evidence="10">Sodium:proton exchanger</fullName>
    </submittedName>
</protein>
<evidence type="ECO:0000259" key="9">
    <source>
        <dbReference type="Pfam" id="PF00999"/>
    </source>
</evidence>
<dbReference type="PANTHER" id="PTHR32468">
    <property type="entry name" value="CATION/H + ANTIPORTER"/>
    <property type="match status" value="1"/>
</dbReference>
<keyword evidence="3 8" id="KW-0812">Transmembrane</keyword>
<dbReference type="Proteomes" id="UP000179627">
    <property type="component" value="Unassembled WGS sequence"/>
</dbReference>
<evidence type="ECO:0000256" key="8">
    <source>
        <dbReference type="SAM" id="Phobius"/>
    </source>
</evidence>
<accession>A0A1S1RL15</accession>
<feature type="transmembrane region" description="Helical" evidence="8">
    <location>
        <begin position="212"/>
        <end position="230"/>
    </location>
</feature>
<evidence type="ECO:0000256" key="5">
    <source>
        <dbReference type="ARBA" id="ARBA00023065"/>
    </source>
</evidence>
<keyword evidence="11" id="KW-1185">Reference proteome</keyword>
<dbReference type="InterPro" id="IPR006153">
    <property type="entry name" value="Cation/H_exchanger_TM"/>
</dbReference>
<feature type="transmembrane region" description="Helical" evidence="8">
    <location>
        <begin position="43"/>
        <end position="62"/>
    </location>
</feature>
<feature type="transmembrane region" description="Helical" evidence="8">
    <location>
        <begin position="12"/>
        <end position="31"/>
    </location>
</feature>
<dbReference type="InterPro" id="IPR050794">
    <property type="entry name" value="CPA2_transporter"/>
</dbReference>
<reference evidence="11" key="1">
    <citation type="submission" date="2016-07" db="EMBL/GenBank/DDBJ databases">
        <title>Sequence Frankia sp. strain CcI1.17.</title>
        <authorList>
            <person name="Ghodhbane-Gtari F."/>
            <person name="Swanson E."/>
            <person name="Gueddou A."/>
            <person name="Morris K."/>
            <person name="Hezbri K."/>
            <person name="Ktari A."/>
            <person name="Nouioui I."/>
            <person name="Abebe-Akele F."/>
            <person name="Simpson S."/>
            <person name="Thomas K."/>
            <person name="Gtari M."/>
            <person name="Tisa L.S."/>
            <person name="Hurst S."/>
        </authorList>
    </citation>
    <scope>NUCLEOTIDE SEQUENCE [LARGE SCALE GENOMIC DNA]</scope>
    <source>
        <strain evidence="11">Cc1.17</strain>
    </source>
</reference>
<feature type="transmembrane region" description="Helical" evidence="8">
    <location>
        <begin position="365"/>
        <end position="384"/>
    </location>
</feature>
<feature type="transmembrane region" description="Helical" evidence="8">
    <location>
        <begin position="111"/>
        <end position="133"/>
    </location>
</feature>
<sequence length="510" mass="51237">MVAAPVAPLSHHSLLVFLLQLTVLLALAVGLGRLVARIGLPSVVGELLAGVLVGPSLLGSAAPDLAGWLLPAEPDQMHLLDAVGQIGVILLVGLTGLEMDMRMVRRRGATAARISIAGLLLPVGLGVGAGLLVPDSLVADGADRSTFALFLGVAMGVSAIPVAAKILLDMRMLHRNVGQLILASATVDDAVGWSLLSVVSAMATTGVRGGDIAWPVLSVLGVIVFALVLGRPLARLAVALGGLAHQPTGETGDAGARAAAKPVAPEDGAGSPRASEAGPAPTAGGASAAGPAPTVGAVGAAGLVETGRRAVPASGSPSGVAVVVLFVFAAAAGTHALRLEAILGAFVAGILLGSTPTIDLRRLEPLRLVVVGVLAPIFFASAGLRIDLTALAEAEVAIAGIIILALAIFGKFAGAYIGARISRLGHWEALSLGAGLNARGVIEIVVAGTGLRLGVLSTAMYTVIVLVAIVTSIMTPPILRATMRRVEQTAEEQLRELDLADRRSFAPGGV</sequence>
<dbReference type="Gene3D" id="1.20.1530.20">
    <property type="match status" value="2"/>
</dbReference>
<feature type="region of interest" description="Disordered" evidence="7">
    <location>
        <begin position="251"/>
        <end position="289"/>
    </location>
</feature>
<organism evidence="10 11">
    <name type="scientific">Parafrankia colletiae</name>
    <dbReference type="NCBI Taxonomy" id="573497"/>
    <lineage>
        <taxon>Bacteria</taxon>
        <taxon>Bacillati</taxon>
        <taxon>Actinomycetota</taxon>
        <taxon>Actinomycetes</taxon>
        <taxon>Frankiales</taxon>
        <taxon>Frankiaceae</taxon>
        <taxon>Parafrankia</taxon>
    </lineage>
</organism>
<dbReference type="AlphaFoldDB" id="A0A1S1RL15"/>
<evidence type="ECO:0000256" key="3">
    <source>
        <dbReference type="ARBA" id="ARBA00022692"/>
    </source>
</evidence>
<dbReference type="Pfam" id="PF00999">
    <property type="entry name" value="Na_H_Exchanger"/>
    <property type="match status" value="2"/>
</dbReference>
<feature type="transmembrane region" description="Helical" evidence="8">
    <location>
        <begin position="180"/>
        <end position="200"/>
    </location>
</feature>
<dbReference type="GO" id="GO:1902600">
    <property type="term" value="P:proton transmembrane transport"/>
    <property type="evidence" value="ECO:0007669"/>
    <property type="project" value="InterPro"/>
</dbReference>
<proteinExistence type="predicted"/>
<comment type="caution">
    <text evidence="10">The sequence shown here is derived from an EMBL/GenBank/DDBJ whole genome shotgun (WGS) entry which is preliminary data.</text>
</comment>
<feature type="transmembrane region" description="Helical" evidence="8">
    <location>
        <begin position="459"/>
        <end position="479"/>
    </location>
</feature>
<dbReference type="GO" id="GO:0015297">
    <property type="term" value="F:antiporter activity"/>
    <property type="evidence" value="ECO:0007669"/>
    <property type="project" value="InterPro"/>
</dbReference>
<dbReference type="PANTHER" id="PTHR32468:SF0">
    <property type="entry name" value="K(+)_H(+) ANTIPORTER 1"/>
    <property type="match status" value="1"/>
</dbReference>
<evidence type="ECO:0000313" key="11">
    <source>
        <dbReference type="Proteomes" id="UP000179627"/>
    </source>
</evidence>
<feature type="transmembrane region" description="Helical" evidence="8">
    <location>
        <begin position="318"/>
        <end position="335"/>
    </location>
</feature>
<feature type="transmembrane region" description="Helical" evidence="8">
    <location>
        <begin position="145"/>
        <end position="168"/>
    </location>
</feature>
<keyword evidence="5" id="KW-0406">Ion transport</keyword>
<feature type="transmembrane region" description="Helical" evidence="8">
    <location>
        <begin position="396"/>
        <end position="417"/>
    </location>
</feature>
<name>A0A1S1RL15_9ACTN</name>
<keyword evidence="6 8" id="KW-0472">Membrane</keyword>
<evidence type="ECO:0000256" key="6">
    <source>
        <dbReference type="ARBA" id="ARBA00023136"/>
    </source>
</evidence>
<feature type="transmembrane region" description="Helical" evidence="8">
    <location>
        <begin position="82"/>
        <end position="99"/>
    </location>
</feature>
<gene>
    <name evidence="10" type="ORF">CC117_00645</name>
</gene>
<evidence type="ECO:0000313" key="10">
    <source>
        <dbReference type="EMBL" id="OHV46499.1"/>
    </source>
</evidence>
<feature type="transmembrane region" description="Helical" evidence="8">
    <location>
        <begin position="341"/>
        <end position="358"/>
    </location>
</feature>